<accession>A0A9P4TZI9</accession>
<evidence type="ECO:0000313" key="12">
    <source>
        <dbReference type="Proteomes" id="UP000800235"/>
    </source>
</evidence>
<dbReference type="Proteomes" id="UP000800235">
    <property type="component" value="Unassembled WGS sequence"/>
</dbReference>
<evidence type="ECO:0000256" key="1">
    <source>
        <dbReference type="ARBA" id="ARBA00004609"/>
    </source>
</evidence>
<dbReference type="GO" id="GO:0031505">
    <property type="term" value="P:fungal-type cell wall organization"/>
    <property type="evidence" value="ECO:0007669"/>
    <property type="project" value="TreeGrafter"/>
</dbReference>
<reference evidence="11" key="1">
    <citation type="journal article" date="2020" name="Stud. Mycol.">
        <title>101 Dothideomycetes genomes: a test case for predicting lifestyles and emergence of pathogens.</title>
        <authorList>
            <person name="Haridas S."/>
            <person name="Albert R."/>
            <person name="Binder M."/>
            <person name="Bloem J."/>
            <person name="Labutti K."/>
            <person name="Salamov A."/>
            <person name="Andreopoulos B."/>
            <person name="Baker S."/>
            <person name="Barry K."/>
            <person name="Bills G."/>
            <person name="Bluhm B."/>
            <person name="Cannon C."/>
            <person name="Castanera R."/>
            <person name="Culley D."/>
            <person name="Daum C."/>
            <person name="Ezra D."/>
            <person name="Gonzalez J."/>
            <person name="Henrissat B."/>
            <person name="Kuo A."/>
            <person name="Liang C."/>
            <person name="Lipzen A."/>
            <person name="Lutzoni F."/>
            <person name="Magnuson J."/>
            <person name="Mondo S."/>
            <person name="Nolan M."/>
            <person name="Ohm R."/>
            <person name="Pangilinan J."/>
            <person name="Park H.-J."/>
            <person name="Ramirez L."/>
            <person name="Alfaro M."/>
            <person name="Sun H."/>
            <person name="Tritt A."/>
            <person name="Yoshinaga Y."/>
            <person name="Zwiers L.-H."/>
            <person name="Turgeon B."/>
            <person name="Goodwin S."/>
            <person name="Spatafora J."/>
            <person name="Crous P."/>
            <person name="Grigoriev I."/>
        </authorList>
    </citation>
    <scope>NUCLEOTIDE SEQUENCE</scope>
    <source>
        <strain evidence="11">CBS 130266</strain>
    </source>
</reference>
<sequence length="437" mass="47424">MKCFTVLPLLLPLLVTALSSVTIKGNAFFADNKRFYIRGVDYQPGGESQASTKDPIADINGCKRDIEYFKKLGINTIRVYGVDNSANHDECMKALSDAGIYLAVDVGNPKYSLNRENPYTIMRSYNDVYLQHIFATVDAFAKYDNTLLFFSGNEVISKTETWAAPYIKAVTRDLKQYIAAKNYRAIPVGYAATDVDSRYELANYLNCGSDDIRSDFLAFNDYSFCGKGVFKGSQWEPKVANLSKYSIPLFLSEYGCKEVSPRTFSEVPVLYSPDMTPVYSGGLIYEYSVEEAGFGLVKLSGNSVSEIPDFNVLKQTFQNTPLPSSDGGYHSSGQASACPPASANWKVNGSLPIVPQGALKYFQQGAGMPLGGRDSVNVNGSQWVGTPTTGWATAGGSGASSSNRTSKETPKKNATVSSMAPTLGLVTAFLVALAWGL</sequence>
<dbReference type="OrthoDB" id="421038at2759"/>
<evidence type="ECO:0000256" key="6">
    <source>
        <dbReference type="ARBA" id="ARBA00023136"/>
    </source>
</evidence>
<gene>
    <name evidence="11" type="ORF">EJ08DRAFT_188215</name>
</gene>
<dbReference type="InterPro" id="IPR017853">
    <property type="entry name" value="GH"/>
</dbReference>
<dbReference type="Pfam" id="PF03198">
    <property type="entry name" value="Glyco_hydro_72"/>
    <property type="match status" value="1"/>
</dbReference>
<dbReference type="Gene3D" id="3.20.20.80">
    <property type="entry name" value="Glycosidases"/>
    <property type="match status" value="1"/>
</dbReference>
<feature type="region of interest" description="Disordered" evidence="10">
    <location>
        <begin position="387"/>
        <end position="415"/>
    </location>
</feature>
<dbReference type="EMBL" id="MU007032">
    <property type="protein sequence ID" value="KAF2431451.1"/>
    <property type="molecule type" value="Genomic_DNA"/>
</dbReference>
<dbReference type="EC" id="2.4.1.-" evidence="9"/>
<keyword evidence="6 9" id="KW-0472">Membrane</keyword>
<dbReference type="GO" id="GO:0098552">
    <property type="term" value="C:side of membrane"/>
    <property type="evidence" value="ECO:0007669"/>
    <property type="project" value="UniProtKB-KW"/>
</dbReference>
<dbReference type="GO" id="GO:0042124">
    <property type="term" value="F:1,3-beta-glucanosyltransferase activity"/>
    <property type="evidence" value="ECO:0007669"/>
    <property type="project" value="TreeGrafter"/>
</dbReference>
<keyword evidence="4 9" id="KW-0808">Transferase</keyword>
<dbReference type="AlphaFoldDB" id="A0A9P4TZI9"/>
<dbReference type="SUPFAM" id="SSF51445">
    <property type="entry name" value="(Trans)glycosidases"/>
    <property type="match status" value="1"/>
</dbReference>
<comment type="function">
    <text evidence="9">Splits internally a 1,3-beta-glucan molecule and transfers the newly generated reducing end (the donor) to the non-reducing end of another 1,3-beta-glucan molecule (the acceptor) forming a 1,3-beta linkage, resulting in the elongation of 1,3-beta-glucan chains in the cell wall.</text>
</comment>
<evidence type="ECO:0000256" key="9">
    <source>
        <dbReference type="RuleBase" id="RU361209"/>
    </source>
</evidence>
<evidence type="ECO:0000256" key="8">
    <source>
        <dbReference type="ARBA" id="ARBA00023288"/>
    </source>
</evidence>
<comment type="subcellular location">
    <subcellularLocation>
        <location evidence="1 9">Cell membrane</location>
        <topology evidence="1 9">Lipid-anchor</topology>
        <topology evidence="1 9">GPI-anchor</topology>
    </subcellularLocation>
</comment>
<dbReference type="GO" id="GO:0071970">
    <property type="term" value="P:fungal-type cell wall (1-&gt;3)-beta-D-glucan biosynthetic process"/>
    <property type="evidence" value="ECO:0007669"/>
    <property type="project" value="TreeGrafter"/>
</dbReference>
<protein>
    <recommendedName>
        <fullName evidence="9">1,3-beta-glucanosyltransferase</fullName>
        <ecNumber evidence="9">2.4.1.-</ecNumber>
    </recommendedName>
</protein>
<name>A0A9P4TZI9_9PEZI</name>
<comment type="caution">
    <text evidence="11">The sequence shown here is derived from an EMBL/GenBank/DDBJ whole genome shotgun (WGS) entry which is preliminary data.</text>
</comment>
<keyword evidence="12" id="KW-1185">Reference proteome</keyword>
<evidence type="ECO:0000256" key="4">
    <source>
        <dbReference type="ARBA" id="ARBA00022679"/>
    </source>
</evidence>
<keyword evidence="3 9" id="KW-0336">GPI-anchor</keyword>
<feature type="signal peptide" evidence="9">
    <location>
        <begin position="1"/>
        <end position="19"/>
    </location>
</feature>
<keyword evidence="8 9" id="KW-0449">Lipoprotein</keyword>
<dbReference type="PANTHER" id="PTHR31468">
    <property type="entry name" value="1,3-BETA-GLUCANOSYLTRANSFERASE GAS1"/>
    <property type="match status" value="1"/>
</dbReference>
<evidence type="ECO:0000256" key="2">
    <source>
        <dbReference type="ARBA" id="ARBA00007528"/>
    </source>
</evidence>
<evidence type="ECO:0000256" key="3">
    <source>
        <dbReference type="ARBA" id="ARBA00022622"/>
    </source>
</evidence>
<evidence type="ECO:0000256" key="10">
    <source>
        <dbReference type="SAM" id="MobiDB-lite"/>
    </source>
</evidence>
<dbReference type="GO" id="GO:0005886">
    <property type="term" value="C:plasma membrane"/>
    <property type="evidence" value="ECO:0007669"/>
    <property type="project" value="UniProtKB-SubCell"/>
</dbReference>
<feature type="chain" id="PRO_5040530498" description="1,3-beta-glucanosyltransferase" evidence="9">
    <location>
        <begin position="20"/>
        <end position="437"/>
    </location>
</feature>
<keyword evidence="7" id="KW-0325">Glycoprotein</keyword>
<keyword evidence="5 9" id="KW-0732">Signal</keyword>
<evidence type="ECO:0000313" key="11">
    <source>
        <dbReference type="EMBL" id="KAF2431451.1"/>
    </source>
</evidence>
<evidence type="ECO:0000256" key="5">
    <source>
        <dbReference type="ARBA" id="ARBA00022729"/>
    </source>
</evidence>
<dbReference type="PANTHER" id="PTHR31468:SF5">
    <property type="entry name" value="1,3-BETA-GLUCANOSYLTRANSFERASE GAS5"/>
    <property type="match status" value="1"/>
</dbReference>
<evidence type="ECO:0000256" key="7">
    <source>
        <dbReference type="ARBA" id="ARBA00023180"/>
    </source>
</evidence>
<organism evidence="11 12">
    <name type="scientific">Tothia fuscella</name>
    <dbReference type="NCBI Taxonomy" id="1048955"/>
    <lineage>
        <taxon>Eukaryota</taxon>
        <taxon>Fungi</taxon>
        <taxon>Dikarya</taxon>
        <taxon>Ascomycota</taxon>
        <taxon>Pezizomycotina</taxon>
        <taxon>Dothideomycetes</taxon>
        <taxon>Pleosporomycetidae</taxon>
        <taxon>Venturiales</taxon>
        <taxon>Cylindrosympodiaceae</taxon>
        <taxon>Tothia</taxon>
    </lineage>
</organism>
<comment type="similarity">
    <text evidence="2 9">Belongs to the glycosyl hydrolase 72 family.</text>
</comment>
<dbReference type="InterPro" id="IPR004886">
    <property type="entry name" value="Glucanosyltransferase"/>
</dbReference>
<proteinExistence type="inferred from homology"/>